<accession>Q2NTS3</accession>
<dbReference type="BioCyc" id="SGLO343509:SGP1_RS10350-MONOMER"/>
<evidence type="ECO:0000313" key="1">
    <source>
        <dbReference type="EMBL" id="BAE74452.1"/>
    </source>
</evidence>
<organism evidence="1 2">
    <name type="scientific">Sodalis glossinidius (strain morsitans)</name>
    <dbReference type="NCBI Taxonomy" id="343509"/>
    <lineage>
        <taxon>Bacteria</taxon>
        <taxon>Pseudomonadati</taxon>
        <taxon>Pseudomonadota</taxon>
        <taxon>Gammaproteobacteria</taxon>
        <taxon>Enterobacterales</taxon>
        <taxon>Bruguierivoracaceae</taxon>
        <taxon>Sodalis</taxon>
    </lineage>
</organism>
<proteinExistence type="predicted"/>
<dbReference type="KEGG" id="sgl:SG1177"/>
<keyword evidence="2" id="KW-1185">Reference proteome</keyword>
<dbReference type="EMBL" id="AP008232">
    <property type="protein sequence ID" value="BAE74452.1"/>
    <property type="molecule type" value="Genomic_DNA"/>
</dbReference>
<gene>
    <name evidence="1" type="ordered locus">SG1177</name>
</gene>
<dbReference type="HOGENOM" id="CLU_1739319_0_0_6"/>
<dbReference type="AlphaFoldDB" id="Q2NTS3"/>
<dbReference type="Proteomes" id="UP000001932">
    <property type="component" value="Chromosome"/>
</dbReference>
<protein>
    <submittedName>
        <fullName evidence="1">Uncharacterized protein</fullName>
    </submittedName>
</protein>
<dbReference type="eggNOG" id="ENOG502ZFFR">
    <property type="taxonomic scope" value="Bacteria"/>
</dbReference>
<reference evidence="1 2" key="1">
    <citation type="journal article" date="2006" name="Genome Res.">
        <title>Massive genome erosion and functional adaptations provide insights into the symbiotic lifestyle of Sodalis glossinidius in the tsetse host.</title>
        <authorList>
            <person name="Toh H."/>
            <person name="Weiss B.L."/>
            <person name="Perkin S.A.H."/>
            <person name="Yamashita A."/>
            <person name="Oshima K."/>
            <person name="Hattori M."/>
            <person name="Aksoy S."/>
        </authorList>
    </citation>
    <scope>NUCLEOTIDE SEQUENCE [LARGE SCALE GENOMIC DNA]</scope>
    <source>
        <strain evidence="2">morsitans</strain>
    </source>
</reference>
<name>Q2NTS3_SODGM</name>
<evidence type="ECO:0000313" key="2">
    <source>
        <dbReference type="Proteomes" id="UP000001932"/>
    </source>
</evidence>
<sequence>MGAPMLNTDERLYYSGAGDTLKALLIHIYQEEAYKRSREDKSIEQDFANRAKQIATSVRDAYLALLDNNCGPSARREGQGVAMKDADPDFLEDGRADAVAEALAKAAEALCPAGQVYPLEVLNKAREIIKSRPIGYYFDITLESGPQPRK</sequence>